<evidence type="ECO:0000256" key="3">
    <source>
        <dbReference type="ARBA" id="ARBA00022729"/>
    </source>
</evidence>
<evidence type="ECO:0000256" key="2">
    <source>
        <dbReference type="ARBA" id="ARBA00022692"/>
    </source>
</evidence>
<evidence type="ECO:0000256" key="7">
    <source>
        <dbReference type="SAM" id="Phobius"/>
    </source>
</evidence>
<dbReference type="RefSeq" id="WP_317704963.1">
    <property type="nucleotide sequence ID" value="NZ_AP024714.1"/>
</dbReference>
<evidence type="ECO:0000256" key="8">
    <source>
        <dbReference type="SAM" id="SignalP"/>
    </source>
</evidence>
<dbReference type="NCBIfam" id="TIGR04211">
    <property type="entry name" value="SH3_and_anchor"/>
    <property type="match status" value="1"/>
</dbReference>
<keyword evidence="6" id="KW-0175">Coiled coil</keyword>
<dbReference type="InterPro" id="IPR003646">
    <property type="entry name" value="SH3-like_bac-type"/>
</dbReference>
<accession>A0AAU9CX50</accession>
<dbReference type="Pfam" id="PF08239">
    <property type="entry name" value="SH3_3"/>
    <property type="match status" value="1"/>
</dbReference>
<reference evidence="11" key="1">
    <citation type="journal article" date="2024" name="Int. J. Syst. Evol. Microbiol.">
        <title>Methylomarinovum tepidoasis sp. nov., a moderately thermophilic methanotroph of the family Methylothermaceae isolated from a deep-sea hydrothermal field.</title>
        <authorList>
            <person name="Hirayama H."/>
            <person name="Takaki Y."/>
            <person name="Abe M."/>
            <person name="Miyazaki M."/>
            <person name="Uematsu K."/>
            <person name="Matsui Y."/>
            <person name="Takai K."/>
        </authorList>
    </citation>
    <scope>NUCLEOTIDE SEQUENCE [LARGE SCALE GENOMIC DNA]</scope>
    <source>
        <strain evidence="11">IT-9</strain>
    </source>
</reference>
<evidence type="ECO:0000256" key="1">
    <source>
        <dbReference type="ARBA" id="ARBA00004167"/>
    </source>
</evidence>
<evidence type="ECO:0000313" key="11">
    <source>
        <dbReference type="Proteomes" id="UP001321825"/>
    </source>
</evidence>
<evidence type="ECO:0000259" key="9">
    <source>
        <dbReference type="PROSITE" id="PS51781"/>
    </source>
</evidence>
<evidence type="ECO:0000256" key="6">
    <source>
        <dbReference type="SAM" id="Coils"/>
    </source>
</evidence>
<evidence type="ECO:0000256" key="4">
    <source>
        <dbReference type="ARBA" id="ARBA00022989"/>
    </source>
</evidence>
<dbReference type="KEGG" id="mcau:MIT9_P2153"/>
<evidence type="ECO:0000256" key="5">
    <source>
        <dbReference type="ARBA" id="ARBA00023136"/>
    </source>
</evidence>
<comment type="subcellular location">
    <subcellularLocation>
        <location evidence="1">Membrane</location>
        <topology evidence="1">Single-pass membrane protein</topology>
    </subcellularLocation>
</comment>
<feature type="signal peptide" evidence="8">
    <location>
        <begin position="1"/>
        <end position="17"/>
    </location>
</feature>
<protein>
    <submittedName>
        <fullName evidence="10">SH3 domain protein</fullName>
    </submittedName>
</protein>
<evidence type="ECO:0000313" key="10">
    <source>
        <dbReference type="EMBL" id="BCX82567.1"/>
    </source>
</evidence>
<proteinExistence type="predicted"/>
<keyword evidence="11" id="KW-1185">Reference proteome</keyword>
<dbReference type="SMART" id="SM00287">
    <property type="entry name" value="SH3b"/>
    <property type="match status" value="1"/>
</dbReference>
<feature type="transmembrane region" description="Helical" evidence="7">
    <location>
        <begin position="188"/>
        <end position="206"/>
    </location>
</feature>
<dbReference type="Gene3D" id="6.10.250.3110">
    <property type="match status" value="1"/>
</dbReference>
<feature type="domain" description="SH3b" evidence="9">
    <location>
        <begin position="18"/>
        <end position="84"/>
    </location>
</feature>
<dbReference type="InterPro" id="IPR016476">
    <property type="entry name" value="SH3_dom_pro"/>
</dbReference>
<dbReference type="PIRSF" id="PIRSF006158">
    <property type="entry name" value="UCP006158_SH3"/>
    <property type="match status" value="1"/>
</dbReference>
<keyword evidence="4 7" id="KW-1133">Transmembrane helix</keyword>
<organism evidence="10 11">
    <name type="scientific">Methylomarinovum caldicuralii</name>
    <dbReference type="NCBI Taxonomy" id="438856"/>
    <lineage>
        <taxon>Bacteria</taxon>
        <taxon>Pseudomonadati</taxon>
        <taxon>Pseudomonadota</taxon>
        <taxon>Gammaproteobacteria</taxon>
        <taxon>Methylococcales</taxon>
        <taxon>Methylothermaceae</taxon>
        <taxon>Methylomarinovum</taxon>
    </lineage>
</organism>
<sequence length="223" mass="25390">MKVLIFLLAWLPALVLAAETAYVTDRVEVLVRTGKGTQYKILRRLPSGYPVTVLERDRNSGYSRIRLRDGTEGWILTRYLSDQPSARQQLAQAQAALERLRQENAALKQELTELKSQQGSLSSERTQLAQRSAQLEAELQRIRNAAAHALEIQDERNRLRERVADLERQLKQLQLENQALSRENSQRWFLIGAGVLGGGILLGLILPRLGWRRKRGWDSLSSL</sequence>
<gene>
    <name evidence="10" type="ORF">MIT9_P2153</name>
</gene>
<dbReference type="EMBL" id="AP024714">
    <property type="protein sequence ID" value="BCX82567.1"/>
    <property type="molecule type" value="Genomic_DNA"/>
</dbReference>
<dbReference type="PROSITE" id="PS51781">
    <property type="entry name" value="SH3B"/>
    <property type="match status" value="1"/>
</dbReference>
<name>A0AAU9CX50_9GAMM</name>
<dbReference type="Proteomes" id="UP001321825">
    <property type="component" value="Chromosome"/>
</dbReference>
<dbReference type="AlphaFoldDB" id="A0AAU9CX50"/>
<feature type="coiled-coil region" evidence="6">
    <location>
        <begin position="83"/>
        <end position="183"/>
    </location>
</feature>
<feature type="chain" id="PRO_5043549503" evidence="8">
    <location>
        <begin position="18"/>
        <end position="223"/>
    </location>
</feature>
<keyword evidence="2 7" id="KW-0812">Transmembrane</keyword>
<keyword evidence="5 7" id="KW-0472">Membrane</keyword>
<dbReference type="Gene3D" id="2.30.30.40">
    <property type="entry name" value="SH3 Domains"/>
    <property type="match status" value="1"/>
</dbReference>
<dbReference type="GO" id="GO:0016020">
    <property type="term" value="C:membrane"/>
    <property type="evidence" value="ECO:0007669"/>
    <property type="project" value="UniProtKB-SubCell"/>
</dbReference>
<keyword evidence="3 8" id="KW-0732">Signal</keyword>